<evidence type="ECO:0000259" key="5">
    <source>
        <dbReference type="PROSITE" id="PS50977"/>
    </source>
</evidence>
<proteinExistence type="predicted"/>
<dbReference type="SUPFAM" id="SSF46689">
    <property type="entry name" value="Homeodomain-like"/>
    <property type="match status" value="1"/>
</dbReference>
<keyword evidence="1" id="KW-0805">Transcription regulation</keyword>
<evidence type="ECO:0000256" key="3">
    <source>
        <dbReference type="ARBA" id="ARBA00023163"/>
    </source>
</evidence>
<dbReference type="PANTHER" id="PTHR30055">
    <property type="entry name" value="HTH-TYPE TRANSCRIPTIONAL REGULATOR RUTR"/>
    <property type="match status" value="1"/>
</dbReference>
<keyword evidence="3" id="KW-0804">Transcription</keyword>
<dbReference type="PANTHER" id="PTHR30055:SF238">
    <property type="entry name" value="MYCOFACTOCIN BIOSYNTHESIS TRANSCRIPTIONAL REGULATOR MFTR-RELATED"/>
    <property type="match status" value="1"/>
</dbReference>
<evidence type="ECO:0000256" key="4">
    <source>
        <dbReference type="PROSITE-ProRule" id="PRU00335"/>
    </source>
</evidence>
<dbReference type="PRINTS" id="PR00455">
    <property type="entry name" value="HTHTETR"/>
</dbReference>
<feature type="DNA-binding region" description="H-T-H motif" evidence="4">
    <location>
        <begin position="29"/>
        <end position="48"/>
    </location>
</feature>
<feature type="domain" description="HTH tetR-type" evidence="5">
    <location>
        <begin position="6"/>
        <end position="66"/>
    </location>
</feature>
<dbReference type="RefSeq" id="WP_345570384.1">
    <property type="nucleotide sequence ID" value="NZ_BAABDQ010000023.1"/>
</dbReference>
<organism evidence="6 7">
    <name type="scientific">Nonomuraea rosea</name>
    <dbReference type="NCBI Taxonomy" id="638574"/>
    <lineage>
        <taxon>Bacteria</taxon>
        <taxon>Bacillati</taxon>
        <taxon>Actinomycetota</taxon>
        <taxon>Actinomycetes</taxon>
        <taxon>Streptosporangiales</taxon>
        <taxon>Streptosporangiaceae</taxon>
        <taxon>Nonomuraea</taxon>
    </lineage>
</organism>
<dbReference type="InterPro" id="IPR023772">
    <property type="entry name" value="DNA-bd_HTH_TetR-type_CS"/>
</dbReference>
<dbReference type="InterPro" id="IPR001647">
    <property type="entry name" value="HTH_TetR"/>
</dbReference>
<evidence type="ECO:0000256" key="1">
    <source>
        <dbReference type="ARBA" id="ARBA00023015"/>
    </source>
</evidence>
<evidence type="ECO:0000256" key="2">
    <source>
        <dbReference type="ARBA" id="ARBA00023125"/>
    </source>
</evidence>
<dbReference type="PROSITE" id="PS01081">
    <property type="entry name" value="HTH_TETR_1"/>
    <property type="match status" value="1"/>
</dbReference>
<name>A0ABP6YN15_9ACTN</name>
<comment type="caution">
    <text evidence="6">The sequence shown here is derived from an EMBL/GenBank/DDBJ whole genome shotgun (WGS) entry which is preliminary data.</text>
</comment>
<evidence type="ECO:0000313" key="7">
    <source>
        <dbReference type="Proteomes" id="UP001500630"/>
    </source>
</evidence>
<reference evidence="7" key="1">
    <citation type="journal article" date="2019" name="Int. J. Syst. Evol. Microbiol.">
        <title>The Global Catalogue of Microorganisms (GCM) 10K type strain sequencing project: providing services to taxonomists for standard genome sequencing and annotation.</title>
        <authorList>
            <consortium name="The Broad Institute Genomics Platform"/>
            <consortium name="The Broad Institute Genome Sequencing Center for Infectious Disease"/>
            <person name="Wu L."/>
            <person name="Ma J."/>
        </authorList>
    </citation>
    <scope>NUCLEOTIDE SEQUENCE [LARGE SCALE GENOMIC DNA]</scope>
    <source>
        <strain evidence="7">JCM 17326</strain>
    </source>
</reference>
<dbReference type="Gene3D" id="1.10.357.10">
    <property type="entry name" value="Tetracycline Repressor, domain 2"/>
    <property type="match status" value="1"/>
</dbReference>
<gene>
    <name evidence="6" type="ORF">GCM10022419_080970</name>
</gene>
<accession>A0ABP6YN15</accession>
<keyword evidence="2 4" id="KW-0238">DNA-binding</keyword>
<dbReference type="InterPro" id="IPR050109">
    <property type="entry name" value="HTH-type_TetR-like_transc_reg"/>
</dbReference>
<dbReference type="InterPro" id="IPR041347">
    <property type="entry name" value="MftR_C"/>
</dbReference>
<dbReference type="Pfam" id="PF00440">
    <property type="entry name" value="TetR_N"/>
    <property type="match status" value="1"/>
</dbReference>
<dbReference type="PROSITE" id="PS50977">
    <property type="entry name" value="HTH_TETR_2"/>
    <property type="match status" value="1"/>
</dbReference>
<sequence>MSRWEPNARGRLATAALELYSERGYEQTTVTEIAKRAGLTERTFFNHFADKREALFATSGEFQELFVRSVSDALKSVAPIDALAVGLDAISEMLTGQRDWVRTRQAVIMANPELQERDLLKLASISAALADALRRHGVTEPAASLAAESGVAVFKVGFERWIVADEEYDLSRLMREALDELKVVTAGGLGASDE</sequence>
<dbReference type="InterPro" id="IPR009057">
    <property type="entry name" value="Homeodomain-like_sf"/>
</dbReference>
<dbReference type="EMBL" id="BAABDQ010000023">
    <property type="protein sequence ID" value="GAA3586583.1"/>
    <property type="molecule type" value="Genomic_DNA"/>
</dbReference>
<protein>
    <submittedName>
        <fullName evidence="6">TetR/AcrR family transcriptional regulator</fullName>
    </submittedName>
</protein>
<dbReference type="Proteomes" id="UP001500630">
    <property type="component" value="Unassembled WGS sequence"/>
</dbReference>
<evidence type="ECO:0000313" key="6">
    <source>
        <dbReference type="EMBL" id="GAA3586583.1"/>
    </source>
</evidence>
<keyword evidence="7" id="KW-1185">Reference proteome</keyword>
<dbReference type="Pfam" id="PF17754">
    <property type="entry name" value="TetR_C_14"/>
    <property type="match status" value="1"/>
</dbReference>